<dbReference type="InterPro" id="IPR000674">
    <property type="entry name" value="Ald_Oxase/Xan_DH_a/b"/>
</dbReference>
<dbReference type="OrthoDB" id="41753at2"/>
<dbReference type="SMART" id="SM01008">
    <property type="entry name" value="Ald_Xan_dh_C"/>
    <property type="match status" value="1"/>
</dbReference>
<dbReference type="InterPro" id="IPR036856">
    <property type="entry name" value="Ald_Oxase/Xan_DH_a/b_sf"/>
</dbReference>
<dbReference type="RefSeq" id="WP_075364130.1">
    <property type="nucleotide sequence ID" value="NZ_MLBF01000007.1"/>
</dbReference>
<dbReference type="SUPFAM" id="SSF56003">
    <property type="entry name" value="Molybdenum cofactor-binding domain"/>
    <property type="match status" value="1"/>
</dbReference>
<protein>
    <submittedName>
        <fullName evidence="2">Xanthine dehydrogenase, molybdenum binding subunit</fullName>
    </submittedName>
</protein>
<dbReference type="Gene3D" id="3.30.365.10">
    <property type="entry name" value="Aldehyde oxidase/xanthine dehydrogenase, molybdopterin binding domain"/>
    <property type="match status" value="4"/>
</dbReference>
<accession>A0A1Q8QZ85</accession>
<dbReference type="InterPro" id="IPR016208">
    <property type="entry name" value="Ald_Oxase/xanthine_DH-like"/>
</dbReference>
<proteinExistence type="predicted"/>
<dbReference type="PANTHER" id="PTHR11908:SF157">
    <property type="entry name" value="XANTHINE DEHYDROGENASE SUBUNIT D-RELATED"/>
    <property type="match status" value="1"/>
</dbReference>
<dbReference type="Pfam" id="PF01315">
    <property type="entry name" value="Ald_Xan_dh_C"/>
    <property type="match status" value="1"/>
</dbReference>
<comment type="caution">
    <text evidence="2">The sequence shown here is derived from an EMBL/GenBank/DDBJ whole genome shotgun (WGS) entry which is preliminary data.</text>
</comment>
<dbReference type="Pfam" id="PF20256">
    <property type="entry name" value="MoCoBD_2"/>
    <property type="match status" value="1"/>
</dbReference>
<dbReference type="Gene3D" id="3.90.1170.50">
    <property type="entry name" value="Aldehyde oxidase/xanthine dehydrogenase, a/b hammerhead"/>
    <property type="match status" value="1"/>
</dbReference>
<dbReference type="EMBL" id="MLBF01000007">
    <property type="protein sequence ID" value="OLN32654.1"/>
    <property type="molecule type" value="Genomic_DNA"/>
</dbReference>
<dbReference type="InterPro" id="IPR046867">
    <property type="entry name" value="AldOxase/xan_DH_MoCoBD2"/>
</dbReference>
<dbReference type="SUPFAM" id="SSF54665">
    <property type="entry name" value="CO dehydrogenase molybdoprotein N-domain-like"/>
    <property type="match status" value="1"/>
</dbReference>
<keyword evidence="3" id="KW-1185">Reference proteome</keyword>
<dbReference type="Proteomes" id="UP000186102">
    <property type="component" value="Unassembled WGS sequence"/>
</dbReference>
<gene>
    <name evidence="2" type="ORF">DSOL_1405</name>
</gene>
<evidence type="ECO:0000313" key="2">
    <source>
        <dbReference type="EMBL" id="OLN32654.1"/>
    </source>
</evidence>
<evidence type="ECO:0000259" key="1">
    <source>
        <dbReference type="SMART" id="SM01008"/>
    </source>
</evidence>
<name>A0A1Q8QZ85_9FIRM</name>
<dbReference type="AlphaFoldDB" id="A0A1Q8QZ85"/>
<dbReference type="InterPro" id="IPR037165">
    <property type="entry name" value="AldOxase/xan_DH_Mopterin-bd_sf"/>
</dbReference>
<dbReference type="PANTHER" id="PTHR11908">
    <property type="entry name" value="XANTHINE DEHYDROGENASE"/>
    <property type="match status" value="1"/>
</dbReference>
<reference evidence="2 3" key="1">
    <citation type="submission" date="2016-09" db="EMBL/GenBank/DDBJ databases">
        <title>Complete genome of Desulfosporosinus sp. OL.</title>
        <authorList>
            <person name="Mardanov A."/>
            <person name="Beletsky A."/>
            <person name="Panova A."/>
            <person name="Karnachuk O."/>
            <person name="Ravin N."/>
        </authorList>
    </citation>
    <scope>NUCLEOTIDE SEQUENCE [LARGE SCALE GENOMIC DNA]</scope>
    <source>
        <strain evidence="2 3">OL</strain>
    </source>
</reference>
<organism evidence="2 3">
    <name type="scientific">Desulfosporosinus metallidurans</name>
    <dbReference type="NCBI Taxonomy" id="1888891"/>
    <lineage>
        <taxon>Bacteria</taxon>
        <taxon>Bacillati</taxon>
        <taxon>Bacillota</taxon>
        <taxon>Clostridia</taxon>
        <taxon>Eubacteriales</taxon>
        <taxon>Desulfitobacteriaceae</taxon>
        <taxon>Desulfosporosinus</taxon>
    </lineage>
</organism>
<dbReference type="GO" id="GO:0016491">
    <property type="term" value="F:oxidoreductase activity"/>
    <property type="evidence" value="ECO:0007669"/>
    <property type="project" value="InterPro"/>
</dbReference>
<dbReference type="Pfam" id="PF02738">
    <property type="entry name" value="MoCoBD_1"/>
    <property type="match status" value="1"/>
</dbReference>
<dbReference type="STRING" id="1888891.DSOL_1405"/>
<feature type="domain" description="Aldehyde oxidase/xanthine dehydrogenase a/b hammerhead" evidence="1">
    <location>
        <begin position="24"/>
        <end position="131"/>
    </location>
</feature>
<dbReference type="InterPro" id="IPR008274">
    <property type="entry name" value="AldOxase/xan_DH_MoCoBD1"/>
</dbReference>
<dbReference type="GO" id="GO:0005506">
    <property type="term" value="F:iron ion binding"/>
    <property type="evidence" value="ECO:0007669"/>
    <property type="project" value="InterPro"/>
</dbReference>
<evidence type="ECO:0000313" key="3">
    <source>
        <dbReference type="Proteomes" id="UP000186102"/>
    </source>
</evidence>
<sequence length="762" mass="82668">MSGNNEFSYIGKSVTPVDAWEKATGRAMFVTDLKLPGMLYGKILRSPHAHARIVKIDTSKAQALKGVKAVVTFADTPQIKFGPMASNEDWYIFAKDKVRFIGEEVAAVAAIDEETAEAALDLIDVTYEILPSVFDLEEAMNSGAPLINEDWQKNIASEAHIEQGDIDTGFAESDLIIEETFSTSQVYQAYMEAMAVIVRPEKEKGLTMWLPIQVPNKARLIYAKALGISSEDIRVIKPFIGGAFGAKFEANLHLACAILAEKTKHPVKIVNTRYEDFIAGNPRVPMRYWIKMGFKKDGKITAKHMRIIAGNGARTVYGPAIMSTACIRIDSLYNFENVKADGFAVYTNTIPTGCFRGFGNSQSIFVLESVMDMAAEKLGITPEGIRKLNVIPSNYVNVHGWKIGTCGLVETVDKAVEAMKNRANEDVKPGKYRGIGLACTNHVSGNRGFFPTFDGSASLVRIGEDGKIILYHGECDMGQGQDTAFAQIAAEALGAKLADLRVASIDTQISPFGLGSYATRGTTVGGMGVIAGAKAAQKNLFQAAAAMLGVSSDELVARESIIYLRNQPEKRLTFSEVAKTYVFEHGGASIIGNGYYITDTVPPDPKTKYGNISPAYVFGTHIAEVEIDAETGHVDVVNYWAAHDVGRVINPTLLAGQVEGGVSMGLGWTLMEDMLTREGQILNAGFLDYRIPGSKDVPRVQSMWVEPVEPNGPFGAKGIGEPALNPVPAAIANAIYNAIGVRFKELPITPEKILRALKEKEK</sequence>